<evidence type="ECO:0000313" key="1">
    <source>
        <dbReference type="EMBL" id="TMO67047.1"/>
    </source>
</evidence>
<comment type="caution">
    <text evidence="1">The sequence shown here is derived from an EMBL/GenBank/DDBJ whole genome shotgun (WGS) entry which is preliminary data.</text>
</comment>
<organism evidence="1 2">
    <name type="scientific">Pseudoalteromonas aurantia</name>
    <dbReference type="NCBI Taxonomy" id="43654"/>
    <lineage>
        <taxon>Bacteria</taxon>
        <taxon>Pseudomonadati</taxon>
        <taxon>Pseudomonadota</taxon>
        <taxon>Gammaproteobacteria</taxon>
        <taxon>Alteromonadales</taxon>
        <taxon>Pseudoalteromonadaceae</taxon>
        <taxon>Pseudoalteromonas</taxon>
    </lineage>
</organism>
<sequence length="101" mass="10743">MTEQAQLSFTIAGETQDVVSQQKDRSAQIATALNEMAYSIQEVVKLSGSSASSANEAKVSAEGALSLIEQMVAAIERPSSTIENAMQDIKTLRKAAKILGR</sequence>
<reference evidence="2" key="2">
    <citation type="submission" date="2019-06" db="EMBL/GenBank/DDBJ databases">
        <title>Co-occurence of chitin degradation, pigmentation and bioactivity in marine Pseudoalteromonas.</title>
        <authorList>
            <person name="Sonnenschein E.C."/>
            <person name="Bech P.K."/>
        </authorList>
    </citation>
    <scope>NUCLEOTIDE SEQUENCE [LARGE SCALE GENOMIC DNA]</scope>
    <source>
        <strain evidence="2">S3790</strain>
    </source>
</reference>
<reference evidence="1 2" key="1">
    <citation type="submission" date="2018-01" db="EMBL/GenBank/DDBJ databases">
        <authorList>
            <person name="Paulsen S."/>
            <person name="Gram L.K."/>
        </authorList>
    </citation>
    <scope>NUCLEOTIDE SEQUENCE [LARGE SCALE GENOMIC DNA]</scope>
    <source>
        <strain evidence="1 2">S3790</strain>
    </source>
</reference>
<dbReference type="OrthoDB" id="9795078at2"/>
<evidence type="ECO:0000313" key="2">
    <source>
        <dbReference type="Proteomes" id="UP000307217"/>
    </source>
</evidence>
<dbReference type="Proteomes" id="UP000307217">
    <property type="component" value="Unassembled WGS sequence"/>
</dbReference>
<accession>A0A5S3V6S7</accession>
<proteinExistence type="predicted"/>
<protein>
    <recommendedName>
        <fullName evidence="3">Methyl-accepting chemotaxis protein</fullName>
    </recommendedName>
</protein>
<evidence type="ECO:0008006" key="3">
    <source>
        <dbReference type="Google" id="ProtNLM"/>
    </source>
</evidence>
<name>A0A5S3V6S7_9GAMM</name>
<dbReference type="Gene3D" id="1.10.287.950">
    <property type="entry name" value="Methyl-accepting chemotaxis protein"/>
    <property type="match status" value="1"/>
</dbReference>
<dbReference type="EMBL" id="PNBX01000063">
    <property type="protein sequence ID" value="TMO67047.1"/>
    <property type="molecule type" value="Genomic_DNA"/>
</dbReference>
<gene>
    <name evidence="1" type="ORF">CWC19_14930</name>
</gene>
<dbReference type="RefSeq" id="WP_138592610.1">
    <property type="nucleotide sequence ID" value="NZ_PNBX01000063.1"/>
</dbReference>
<dbReference type="AlphaFoldDB" id="A0A5S3V6S7"/>
<dbReference type="SUPFAM" id="SSF58104">
    <property type="entry name" value="Methyl-accepting chemotaxis protein (MCP) signaling domain"/>
    <property type="match status" value="1"/>
</dbReference>